<dbReference type="GO" id="GO:0070365">
    <property type="term" value="P:hepatocyte differentiation"/>
    <property type="evidence" value="ECO:0007669"/>
    <property type="project" value="UniProtKB-ARBA"/>
</dbReference>
<dbReference type="Proteomes" id="UP000319801">
    <property type="component" value="Unassembled WGS sequence"/>
</dbReference>
<dbReference type="GO" id="GO:0035295">
    <property type="term" value="P:tube development"/>
    <property type="evidence" value="ECO:0007669"/>
    <property type="project" value="UniProtKB-ARBA"/>
</dbReference>
<feature type="domain" description="PX" evidence="8">
    <location>
        <begin position="1"/>
        <end position="119"/>
    </location>
</feature>
<dbReference type="PROSITE" id="PS51818">
    <property type="entry name" value="HOMEO_PROSPERO"/>
    <property type="match status" value="1"/>
</dbReference>
<evidence type="ECO:0000256" key="1">
    <source>
        <dbReference type="ARBA" id="ARBA00004123"/>
    </source>
</evidence>
<evidence type="ECO:0000256" key="4">
    <source>
        <dbReference type="ARBA" id="ARBA00023155"/>
    </source>
</evidence>
<keyword evidence="5" id="KW-0804">Transcription</keyword>
<evidence type="ECO:0000313" key="11">
    <source>
        <dbReference type="Proteomes" id="UP000319801"/>
    </source>
</evidence>
<keyword evidence="3 10" id="KW-0238">DNA-binding</keyword>
<dbReference type="InterPro" id="IPR001683">
    <property type="entry name" value="PX_dom"/>
</dbReference>
<evidence type="ECO:0000256" key="2">
    <source>
        <dbReference type="ARBA" id="ARBA00023015"/>
    </source>
</evidence>
<feature type="region of interest" description="Disordered" evidence="7">
    <location>
        <begin position="541"/>
        <end position="593"/>
    </location>
</feature>
<name>A0A556TZ30_BAGYA</name>
<dbReference type="GO" id="GO:0070309">
    <property type="term" value="P:lens fiber cell morphogenesis"/>
    <property type="evidence" value="ECO:0007669"/>
    <property type="project" value="UniProtKB-ARBA"/>
</dbReference>
<dbReference type="GO" id="GO:0000981">
    <property type="term" value="F:DNA-binding transcription factor activity, RNA polymerase II-specific"/>
    <property type="evidence" value="ECO:0007669"/>
    <property type="project" value="TreeGrafter"/>
</dbReference>
<dbReference type="InterPro" id="IPR036871">
    <property type="entry name" value="PX_dom_sf"/>
</dbReference>
<protein>
    <submittedName>
        <fullName evidence="10">Prospero homeobox protein 1</fullName>
    </submittedName>
</protein>
<evidence type="ECO:0000256" key="5">
    <source>
        <dbReference type="ARBA" id="ARBA00023163"/>
    </source>
</evidence>
<dbReference type="SMART" id="SM00312">
    <property type="entry name" value="PX"/>
    <property type="match status" value="1"/>
</dbReference>
<dbReference type="Pfam" id="PF05044">
    <property type="entry name" value="HPD"/>
    <property type="match status" value="1"/>
</dbReference>
<evidence type="ECO:0000256" key="3">
    <source>
        <dbReference type="ARBA" id="ARBA00023125"/>
    </source>
</evidence>
<dbReference type="AlphaFoldDB" id="A0A556TZ30"/>
<dbReference type="InterPro" id="IPR009057">
    <property type="entry name" value="Homeodomain-like_sf"/>
</dbReference>
<feature type="domain" description="Prospero" evidence="9">
    <location>
        <begin position="842"/>
        <end position="1002"/>
    </location>
</feature>
<dbReference type="PANTHER" id="PTHR12198:SF11">
    <property type="entry name" value="PROSPERO HOMEOBOX 3"/>
    <property type="match status" value="1"/>
</dbReference>
<evidence type="ECO:0000259" key="9">
    <source>
        <dbReference type="PROSITE" id="PS51818"/>
    </source>
</evidence>
<dbReference type="GO" id="GO:0060042">
    <property type="term" value="P:retina morphogenesis in camera-type eye"/>
    <property type="evidence" value="ECO:0007669"/>
    <property type="project" value="UniProtKB-ARBA"/>
</dbReference>
<feature type="region of interest" description="Disordered" evidence="7">
    <location>
        <begin position="467"/>
        <end position="512"/>
    </location>
</feature>
<feature type="compositionally biased region" description="Acidic residues" evidence="7">
    <location>
        <begin position="545"/>
        <end position="567"/>
    </location>
</feature>
<comment type="caution">
    <text evidence="10">The sequence shown here is derived from an EMBL/GenBank/DDBJ whole genome shotgun (WGS) entry which is preliminary data.</text>
</comment>
<accession>A0A556TZ30</accession>
<dbReference type="Gene3D" id="1.10.10.500">
    <property type="entry name" value="Homeo-prospero domain"/>
    <property type="match status" value="1"/>
</dbReference>
<dbReference type="GO" id="GO:0031016">
    <property type="term" value="P:pancreas development"/>
    <property type="evidence" value="ECO:0007669"/>
    <property type="project" value="UniProtKB-ARBA"/>
</dbReference>
<dbReference type="Pfam" id="PF00787">
    <property type="entry name" value="PX"/>
    <property type="match status" value="1"/>
</dbReference>
<evidence type="ECO:0000256" key="6">
    <source>
        <dbReference type="ARBA" id="ARBA00023242"/>
    </source>
</evidence>
<dbReference type="InterPro" id="IPR023082">
    <property type="entry name" value="Homeo_prospero_dom"/>
</dbReference>
<feature type="region of interest" description="Disordered" evidence="7">
    <location>
        <begin position="414"/>
        <end position="452"/>
    </location>
</feature>
<sequence length="1005" mass="113531">MARKTKKEEYYRFFAVTEPRTHEKGHTEYKVTARVVVWRRYTELKKLHGELAYTHRNLFRKQEEFPSFPRAQLFGRFDEAVIEERRKAAEAMLLFTSNIPALYNSPQLKEFFREGEVKRPLDPCVSSSTSLPPPLIPLPNGATGLGAEEETGREAPILTQELESTLGEKVFGEPEMAVEALSNLDISPVEEIHEEQEEAEVTCSTDQAATVPSPTPPGSPVNQSEFDLLFDCVSEEPVDGAQPLLSVNDLAIFDPCAKEDQSCGSPGHSELLSLQLTTQDSVVCVKEADYVVQAIGEMTAAQESEKEGDHSAAIMRYRTAVEIFMKGIQGDVDPPQRDAVKRRNFRLRCQGVMDCPSDIFQQQPSQVCHFDLYHSPAESTSTGPIISPLLHPNSASQRWGGYRQGQCLFSELPSHEEEQEMDTDRFGRKSATGGTPIPQYRTGDRRRGSGDWSQDLLRVKQLRVDSTVKREADTEKDGHRGRRSVAQLVNAEKIAEERGRRKESREGRQRQRRELKLQLEETKGKLLELQRRMWQVYGEHHLEEEKDGEGDDGVIDETADMFSEGDTDNGLYPPLGANDKKHESTGNENSDLFPETPVDLDLDMELDAGGVWLGCSLVQGEWENVGGSEKFAQALKQELSSAVARVIDRVLHLYAETNQTCPSTTVQAQDTPISRALDTNPDQKQIPGGAANMTEQAEALPLVAKRPQQKRNPLIQSRHTNLLMPQVNSSLPLLPQPHLSALLPPRNKDSFLPSCPPNPPPLPLPLLHYTMQHLFTRSLSSMPLHKDGLLSEPFMDFRSHRPSFPSLPLLGQLNPPLTDRGGDEGMRLLVYVTNFLNSLNSQEGLSPCHLKKAKLMFFYTRYPSSNTLKTYFPDVKFNRCVTSQLIKWFSNFREFFYIQMERFARQAARDGPVTARERGLRMSRNSELFRILNMHYNKSNDYQVPDRFVEVSEVALREFFTAIQSGRDTDPCWKKSIYKIICKLDSPVPDSFRLPGCPVDTHRMV</sequence>
<dbReference type="GO" id="GO:0005737">
    <property type="term" value="C:cytoplasm"/>
    <property type="evidence" value="ECO:0007669"/>
    <property type="project" value="UniProtKB-ARBA"/>
</dbReference>
<dbReference type="SUPFAM" id="SSF116846">
    <property type="entry name" value="MIT domain"/>
    <property type="match status" value="1"/>
</dbReference>
<evidence type="ECO:0000313" key="10">
    <source>
        <dbReference type="EMBL" id="TSL40959.1"/>
    </source>
</evidence>
<evidence type="ECO:0000256" key="7">
    <source>
        <dbReference type="SAM" id="MobiDB-lite"/>
    </source>
</evidence>
<dbReference type="GO" id="GO:0048646">
    <property type="term" value="P:anatomical structure formation involved in morphogenesis"/>
    <property type="evidence" value="ECO:0007669"/>
    <property type="project" value="UniProtKB-ARBA"/>
</dbReference>
<keyword evidence="4 10" id="KW-0371">Homeobox</keyword>
<organism evidence="10 11">
    <name type="scientific">Bagarius yarrelli</name>
    <name type="common">Goonch</name>
    <name type="synonym">Bagrus yarrelli</name>
    <dbReference type="NCBI Taxonomy" id="175774"/>
    <lineage>
        <taxon>Eukaryota</taxon>
        <taxon>Metazoa</taxon>
        <taxon>Chordata</taxon>
        <taxon>Craniata</taxon>
        <taxon>Vertebrata</taxon>
        <taxon>Euteleostomi</taxon>
        <taxon>Actinopterygii</taxon>
        <taxon>Neopterygii</taxon>
        <taxon>Teleostei</taxon>
        <taxon>Ostariophysi</taxon>
        <taxon>Siluriformes</taxon>
        <taxon>Sisoridae</taxon>
        <taxon>Sisorinae</taxon>
        <taxon>Bagarius</taxon>
    </lineage>
</organism>
<dbReference type="SUPFAM" id="SSF64268">
    <property type="entry name" value="PX domain"/>
    <property type="match status" value="1"/>
</dbReference>
<dbReference type="GO" id="GO:0005634">
    <property type="term" value="C:nucleus"/>
    <property type="evidence" value="ECO:0007669"/>
    <property type="project" value="UniProtKB-SubCell"/>
</dbReference>
<dbReference type="InterPro" id="IPR037131">
    <property type="entry name" value="Homeo_prospero_dom_sf"/>
</dbReference>
<proteinExistence type="predicted"/>
<dbReference type="PANTHER" id="PTHR12198">
    <property type="entry name" value="HOMEOBOX PROTEIN PROSPERO/PROX-1/CEH-26"/>
    <property type="match status" value="1"/>
</dbReference>
<dbReference type="GO" id="GO:0035091">
    <property type="term" value="F:phosphatidylinositol binding"/>
    <property type="evidence" value="ECO:0007669"/>
    <property type="project" value="InterPro"/>
</dbReference>
<dbReference type="SUPFAM" id="SSF46689">
    <property type="entry name" value="Homeodomain-like"/>
    <property type="match status" value="1"/>
</dbReference>
<dbReference type="InterPro" id="IPR036181">
    <property type="entry name" value="MIT_dom_sf"/>
</dbReference>
<dbReference type="GO" id="GO:0048598">
    <property type="term" value="P:embryonic morphogenesis"/>
    <property type="evidence" value="ECO:0007669"/>
    <property type="project" value="UniProtKB-ARBA"/>
</dbReference>
<dbReference type="GO" id="GO:0001945">
    <property type="term" value="P:lymph vessel development"/>
    <property type="evidence" value="ECO:0007669"/>
    <property type="project" value="UniProtKB-ARBA"/>
</dbReference>
<gene>
    <name evidence="10" type="ORF">Baya_7038</name>
</gene>
<comment type="subcellular location">
    <subcellularLocation>
        <location evidence="1">Nucleus</location>
    </subcellularLocation>
</comment>
<dbReference type="PROSITE" id="PS50195">
    <property type="entry name" value="PX"/>
    <property type="match status" value="1"/>
</dbReference>
<dbReference type="InterPro" id="IPR039350">
    <property type="entry name" value="Prospero_homeodomain"/>
</dbReference>
<dbReference type="GO" id="GO:0000978">
    <property type="term" value="F:RNA polymerase II cis-regulatory region sequence-specific DNA binding"/>
    <property type="evidence" value="ECO:0007669"/>
    <property type="project" value="TreeGrafter"/>
</dbReference>
<dbReference type="Gene3D" id="1.20.58.80">
    <property type="entry name" value="Phosphotransferase system, lactose/cellobiose-type IIA subunit"/>
    <property type="match status" value="1"/>
</dbReference>
<keyword evidence="6" id="KW-0539">Nucleus</keyword>
<dbReference type="FunFam" id="1.10.10.500:FF:000001">
    <property type="entry name" value="Prospero homeobox protein 1"/>
    <property type="match status" value="1"/>
</dbReference>
<keyword evidence="11" id="KW-1185">Reference proteome</keyword>
<dbReference type="Gene3D" id="3.30.1520.10">
    <property type="entry name" value="Phox-like domain"/>
    <property type="match status" value="1"/>
</dbReference>
<evidence type="ECO:0000259" key="8">
    <source>
        <dbReference type="PROSITE" id="PS50195"/>
    </source>
</evidence>
<feature type="compositionally biased region" description="Basic and acidic residues" evidence="7">
    <location>
        <begin position="493"/>
        <end position="512"/>
    </location>
</feature>
<feature type="compositionally biased region" description="Basic and acidic residues" evidence="7">
    <location>
        <begin position="467"/>
        <end position="478"/>
    </location>
</feature>
<dbReference type="EMBL" id="VCAZ01000031">
    <property type="protein sequence ID" value="TSL40959.1"/>
    <property type="molecule type" value="Genomic_DNA"/>
</dbReference>
<dbReference type="OrthoDB" id="10038576at2759"/>
<keyword evidence="2" id="KW-0805">Transcription regulation</keyword>
<dbReference type="GO" id="GO:0007417">
    <property type="term" value="P:central nervous system development"/>
    <property type="evidence" value="ECO:0007669"/>
    <property type="project" value="UniProtKB-ARBA"/>
</dbReference>
<reference evidence="10 11" key="1">
    <citation type="journal article" date="2019" name="Genome Biol. Evol.">
        <title>Whole-Genome Sequencing of the Giant Devil Catfish, Bagarius yarrelli.</title>
        <authorList>
            <person name="Jiang W."/>
            <person name="Lv Y."/>
            <person name="Cheng L."/>
            <person name="Yang K."/>
            <person name="Chao B."/>
            <person name="Wang X."/>
            <person name="Li Y."/>
            <person name="Pan X."/>
            <person name="You X."/>
            <person name="Zhang Y."/>
            <person name="Yang J."/>
            <person name="Li J."/>
            <person name="Zhang X."/>
            <person name="Liu S."/>
            <person name="Sun C."/>
            <person name="Yang J."/>
            <person name="Shi Q."/>
        </authorList>
    </citation>
    <scope>NUCLEOTIDE SEQUENCE [LARGE SCALE GENOMIC DNA]</scope>
    <source>
        <strain evidence="10">JWS20170419001</strain>
        <tissue evidence="10">Muscle</tissue>
    </source>
</reference>